<organism evidence="1 2">
    <name type="scientific">Marinomonas aquimarina</name>
    <dbReference type="NCBI Taxonomy" id="295068"/>
    <lineage>
        <taxon>Bacteria</taxon>
        <taxon>Pseudomonadati</taxon>
        <taxon>Pseudomonadota</taxon>
        <taxon>Gammaproteobacteria</taxon>
        <taxon>Oceanospirillales</taxon>
        <taxon>Oceanospirillaceae</taxon>
        <taxon>Marinomonas</taxon>
    </lineage>
</organism>
<dbReference type="STRING" id="295068.MAQ5080_03195"/>
<dbReference type="EMBL" id="FLOC01000022">
    <property type="protein sequence ID" value="SBS35492.1"/>
    <property type="molecule type" value="Genomic_DNA"/>
</dbReference>
<gene>
    <name evidence="1" type="ORF">MAQ5080_03195</name>
</gene>
<dbReference type="OrthoDB" id="5917490at2"/>
<proteinExistence type="predicted"/>
<accession>A0A1A8TN34</accession>
<sequence length="147" mass="15899">MKQSSWMSVAILGAALAGVLAYSAWQNQHSLTASALTCEVATGVCEENEGWALNFSGPIVVNKELTLTLTVPESLSQTSSWQGRLEGRDMYMGVTPVTLSASAKSNQYQGQLRIPMCTTQNMAWRLVLAPSDGSESTVTYEFLMSQP</sequence>
<name>A0A1A8TN34_9GAMM</name>
<dbReference type="Proteomes" id="UP000092627">
    <property type="component" value="Unassembled WGS sequence"/>
</dbReference>
<dbReference type="RefSeq" id="WP_156496597.1">
    <property type="nucleotide sequence ID" value="NZ_FLOC01000022.1"/>
</dbReference>
<evidence type="ECO:0000313" key="1">
    <source>
        <dbReference type="EMBL" id="SBS35492.1"/>
    </source>
</evidence>
<reference evidence="1 2" key="1">
    <citation type="submission" date="2016-06" db="EMBL/GenBank/DDBJ databases">
        <authorList>
            <person name="Kjaerup R.B."/>
            <person name="Dalgaard T.S."/>
            <person name="Juul-Madsen H.R."/>
        </authorList>
    </citation>
    <scope>NUCLEOTIDE SEQUENCE [LARGE SCALE GENOMIC DNA]</scope>
    <source>
        <strain evidence="1 2">CECT 5080</strain>
    </source>
</reference>
<protein>
    <submittedName>
        <fullName evidence="1">Uncharacterized protein</fullName>
    </submittedName>
</protein>
<dbReference type="AlphaFoldDB" id="A0A1A8TN34"/>
<evidence type="ECO:0000313" key="2">
    <source>
        <dbReference type="Proteomes" id="UP000092627"/>
    </source>
</evidence>
<keyword evidence="2" id="KW-1185">Reference proteome</keyword>